<dbReference type="EMBL" id="JAWRVI010000181">
    <property type="protein sequence ID" value="KAK4072863.1"/>
    <property type="molecule type" value="Genomic_DNA"/>
</dbReference>
<evidence type="ECO:0000256" key="1">
    <source>
        <dbReference type="SAM" id="MobiDB-lite"/>
    </source>
</evidence>
<comment type="caution">
    <text evidence="2">The sequence shown here is derived from an EMBL/GenBank/DDBJ whole genome shotgun (WGS) entry which is preliminary data.</text>
</comment>
<evidence type="ECO:0000313" key="2">
    <source>
        <dbReference type="EMBL" id="KAK4072863.1"/>
    </source>
</evidence>
<accession>A0ABR0BEN8</accession>
<dbReference type="Proteomes" id="UP001287286">
    <property type="component" value="Unassembled WGS sequence"/>
</dbReference>
<gene>
    <name evidence="2" type="ORF">Purlil1_13203</name>
</gene>
<evidence type="ECO:0000313" key="3">
    <source>
        <dbReference type="Proteomes" id="UP001287286"/>
    </source>
</evidence>
<keyword evidence="3" id="KW-1185">Reference proteome</keyword>
<reference evidence="2 3" key="1">
    <citation type="journal article" date="2024" name="Microbiol. Resour. Announc.">
        <title>Genome annotations for the ascomycete fungi Trichoderma harzianum, Trichoderma aggressivum, and Purpureocillium lilacinum.</title>
        <authorList>
            <person name="Beijen E.P.W."/>
            <person name="Ohm R.A."/>
        </authorList>
    </citation>
    <scope>NUCLEOTIDE SEQUENCE [LARGE SCALE GENOMIC DNA]</scope>
    <source>
        <strain evidence="2 3">CBS 150709</strain>
    </source>
</reference>
<name>A0ABR0BEN8_PURLI</name>
<protein>
    <submittedName>
        <fullName evidence="2">Uncharacterized protein</fullName>
    </submittedName>
</protein>
<sequence length="222" mass="23716">MADADADADADGAAMGPFVKLDEYPLIVCRKCRFAQKARQSALPCLYTRRQAPNEGQCPRHDRPCASTHARSGSASAIFNPGVENRLCTPGLRLRIAAVSSASQFCRAYLAAPELEAGATTPDALGDPNARSTLESQPDFRPRSPRNVRSAISPRRARPRNASCPSPVGSPVGNAMQCRAAPVGNRVSNEVGAPCRARLGGVRGRWPEIQASSRGDHREEKG</sequence>
<organism evidence="2 3">
    <name type="scientific">Purpureocillium lilacinum</name>
    <name type="common">Paecilomyces lilacinus</name>
    <dbReference type="NCBI Taxonomy" id="33203"/>
    <lineage>
        <taxon>Eukaryota</taxon>
        <taxon>Fungi</taxon>
        <taxon>Dikarya</taxon>
        <taxon>Ascomycota</taxon>
        <taxon>Pezizomycotina</taxon>
        <taxon>Sordariomycetes</taxon>
        <taxon>Hypocreomycetidae</taxon>
        <taxon>Hypocreales</taxon>
        <taxon>Ophiocordycipitaceae</taxon>
        <taxon>Purpureocillium</taxon>
    </lineage>
</organism>
<feature type="region of interest" description="Disordered" evidence="1">
    <location>
        <begin position="201"/>
        <end position="222"/>
    </location>
</feature>
<proteinExistence type="predicted"/>
<feature type="compositionally biased region" description="Low complexity" evidence="1">
    <location>
        <begin position="149"/>
        <end position="167"/>
    </location>
</feature>
<feature type="region of interest" description="Disordered" evidence="1">
    <location>
        <begin position="119"/>
        <end position="174"/>
    </location>
</feature>